<dbReference type="Proteomes" id="UP000243127">
    <property type="component" value="Nucleomorph 1"/>
</dbReference>
<dbReference type="InterPro" id="IPR019481">
    <property type="entry name" value="TFIIIC_triple_barrel"/>
</dbReference>
<dbReference type="Gene3D" id="2.60.40.4370">
    <property type="match status" value="1"/>
</dbReference>
<dbReference type="AlphaFoldDB" id="A9BK67"/>
<proteinExistence type="predicted"/>
<keyword evidence="2" id="KW-0542">Nucleomorph</keyword>
<dbReference type="Pfam" id="PF10419">
    <property type="entry name" value="TFIIIC_sub6"/>
    <property type="match status" value="1"/>
</dbReference>
<name>A9BK67_HEMAN</name>
<dbReference type="EMBL" id="CP000881">
    <property type="protein sequence ID" value="ABW97900.1"/>
    <property type="molecule type" value="Genomic_DNA"/>
</dbReference>
<feature type="domain" description="Transcription factor TFIIIC triple barrel" evidence="1">
    <location>
        <begin position="4"/>
        <end position="53"/>
    </location>
</feature>
<evidence type="ECO:0000313" key="3">
    <source>
        <dbReference type="Proteomes" id="UP000243127"/>
    </source>
</evidence>
<evidence type="ECO:0000313" key="2">
    <source>
        <dbReference type="EMBL" id="ABW97900.1"/>
    </source>
</evidence>
<organism evidence="2 3">
    <name type="scientific">Hemiselmis andersenii</name>
    <name type="common">Cryptophyte alga</name>
    <dbReference type="NCBI Taxonomy" id="464988"/>
    <lineage>
        <taxon>Eukaryota</taxon>
        <taxon>Cryptophyceae</taxon>
        <taxon>Cryptomonadales</taxon>
        <taxon>Hemiselmidaceae</taxon>
        <taxon>Hemiselmis</taxon>
    </lineage>
</organism>
<accession>A9BK67</accession>
<dbReference type="GeneID" id="5739630"/>
<gene>
    <name evidence="2" type="ORF">HAN_1g55</name>
</gene>
<dbReference type="RefSeq" id="XP_001712225.1">
    <property type="nucleotide sequence ID" value="XM_001712173.1"/>
</dbReference>
<geneLocation type="nucleomorph" evidence="2"/>
<evidence type="ECO:0000259" key="1">
    <source>
        <dbReference type="Pfam" id="PF10419"/>
    </source>
</evidence>
<reference evidence="2 3" key="1">
    <citation type="journal article" date="2007" name="Proc. Natl. Acad. Sci. U.S.A.">
        <title>Nucleomorph genome of Hemiselmis andersenii reveals complete intron loss and compaction as a driver of protein structure and function.</title>
        <authorList>
            <person name="Lane C.E."/>
            <person name="van den Heuvel K."/>
            <person name="Kozera C."/>
            <person name="Curtis B.A."/>
            <person name="Parsons B.J."/>
            <person name="Bowman S."/>
            <person name="Archibald J.M."/>
        </authorList>
    </citation>
    <scope>NUCLEOTIDE SEQUENCE [LARGE SCALE GENOMIC DNA]</scope>
    <source>
        <strain evidence="2 3">CCMP644</strain>
    </source>
</reference>
<protein>
    <recommendedName>
        <fullName evidence="1">Transcription factor TFIIIC triple barrel domain-containing protein</fullName>
    </recommendedName>
</protein>
<sequence length="121" mass="14469">MIPEKIYVILEIPEFKGMNVADKFKKIKITGLETEKPIVRIDNFVFQGKWYFNNNSIFFSFSKNVEKINEDRKKFFSLFRLKRKNKNKSSFVSKLGFSNQLGFFLKKRLRLYRLSLGLLKN</sequence>